<feature type="domain" description="SpoVT-AbrB" evidence="2">
    <location>
        <begin position="5"/>
        <end position="50"/>
    </location>
</feature>
<accession>A0AA95H8G1</accession>
<protein>
    <submittedName>
        <fullName evidence="3">AbrB/MazE/SpoVT family DNA-binding domain-containing protein</fullName>
    </submittedName>
</protein>
<organism evidence="3">
    <name type="scientific">Candidatus Thiothrix putei</name>
    <dbReference type="NCBI Taxonomy" id="3080811"/>
    <lineage>
        <taxon>Bacteria</taxon>
        <taxon>Pseudomonadati</taxon>
        <taxon>Pseudomonadota</taxon>
        <taxon>Gammaproteobacteria</taxon>
        <taxon>Thiotrichales</taxon>
        <taxon>Thiotrichaceae</taxon>
        <taxon>Thiothrix</taxon>
    </lineage>
</organism>
<dbReference type="AlphaFoldDB" id="A0AA95H8G1"/>
<dbReference type="NCBIfam" id="TIGR01439">
    <property type="entry name" value="lp_hng_hel_AbrB"/>
    <property type="match status" value="1"/>
</dbReference>
<dbReference type="Pfam" id="PF04014">
    <property type="entry name" value="MazE_antitoxin"/>
    <property type="match status" value="1"/>
</dbReference>
<proteinExistence type="predicted"/>
<dbReference type="Gene3D" id="2.10.260.10">
    <property type="match status" value="1"/>
</dbReference>
<dbReference type="PROSITE" id="PS51740">
    <property type="entry name" value="SPOVT_ABRB"/>
    <property type="match status" value="1"/>
</dbReference>
<name>A0AA95H8G1_9GAMM</name>
<dbReference type="InterPro" id="IPR035642">
    <property type="entry name" value="MraZ_N"/>
</dbReference>
<reference evidence="3" key="1">
    <citation type="journal article" date="2023" name="Int. J. Mol. Sci.">
        <title>Metagenomics Revealed a New Genus 'Candidatus Thiocaldithrix dubininis' gen. nov., sp. nov. and a New Species 'Candidatus Thiothrix putei' sp. nov. in the Family Thiotrichaceae, Some Members of Which Have Traits of Both Na+- and H+-Motive Energetics.</title>
        <authorList>
            <person name="Ravin N.V."/>
            <person name="Muntyan M.S."/>
            <person name="Smolyakov D.D."/>
            <person name="Rudenko T.S."/>
            <person name="Beletsky A.V."/>
            <person name="Mardanov A.V."/>
            <person name="Grabovich M.Y."/>
        </authorList>
    </citation>
    <scope>NUCLEOTIDE SEQUENCE</scope>
    <source>
        <strain evidence="3">GKL-02</strain>
    </source>
</reference>
<dbReference type="GO" id="GO:0003677">
    <property type="term" value="F:DNA binding"/>
    <property type="evidence" value="ECO:0007669"/>
    <property type="project" value="UniProtKB-UniRule"/>
</dbReference>
<evidence type="ECO:0000256" key="1">
    <source>
        <dbReference type="PROSITE-ProRule" id="PRU01076"/>
    </source>
</evidence>
<dbReference type="SUPFAM" id="SSF89447">
    <property type="entry name" value="AbrB/MazE/MraZ-like"/>
    <property type="match status" value="1"/>
</dbReference>
<evidence type="ECO:0000313" key="3">
    <source>
        <dbReference type="EMBL" id="WGZ92757.1"/>
    </source>
</evidence>
<dbReference type="InterPro" id="IPR037914">
    <property type="entry name" value="SpoVT-AbrB_sf"/>
</dbReference>
<dbReference type="CDD" id="cd16320">
    <property type="entry name" value="MraZ_N"/>
    <property type="match status" value="1"/>
</dbReference>
<dbReference type="SMART" id="SM00966">
    <property type="entry name" value="SpoVT_AbrB"/>
    <property type="match status" value="1"/>
</dbReference>
<sequence length="83" mass="9373">MPAQAFEIAVTQQGRLVIPSVFRKQLGLTAGSRLIAHMENGRLVLEPKALLWEKIYQEMSAIPATIDLAQELIDERRESARKE</sequence>
<gene>
    <name evidence="3" type="ORF">QJT81_12965</name>
</gene>
<dbReference type="EMBL" id="CP124756">
    <property type="protein sequence ID" value="WGZ92757.1"/>
    <property type="molecule type" value="Genomic_DNA"/>
</dbReference>
<dbReference type="InterPro" id="IPR007159">
    <property type="entry name" value="SpoVT-AbrB_dom"/>
</dbReference>
<dbReference type="KEGG" id="tput:QJT81_12965"/>
<reference evidence="3" key="2">
    <citation type="submission" date="2023-04" db="EMBL/GenBank/DDBJ databases">
        <authorList>
            <person name="Beletskiy A.V."/>
            <person name="Mardanov A.V."/>
            <person name="Ravin N.V."/>
        </authorList>
    </citation>
    <scope>NUCLEOTIDE SEQUENCE</scope>
    <source>
        <strain evidence="3">GKL-02</strain>
    </source>
</reference>
<keyword evidence="1 3" id="KW-0238">DNA-binding</keyword>
<evidence type="ECO:0000259" key="2">
    <source>
        <dbReference type="PROSITE" id="PS51740"/>
    </source>
</evidence>
<dbReference type="Proteomes" id="UP001301326">
    <property type="component" value="Chromosome"/>
</dbReference>